<gene>
    <name evidence="1" type="primary">hutG</name>
    <name evidence="1" type="ORF">J7S20_07950</name>
</gene>
<sequence length="268" mass="29540">MTDWLHVHRGFAPLIVSVPHAGTDIPDAIAARLVSLPLARRDADWYVDRLYAFARDLGATIIRTDISRTVIDVNRDPSGASLYPEQATTGLCPVTTFDGDPLYRPGTEPDEAEIAERRAAWFDPYHLAIATEIERLRAEGPVALYEAHSIRSHVPRLFDGELPQFNIGTNGGTTCDAALADAVEQICDDSGRSRVTDGRFKGGWTTRHYGKPGKGVHAIQMELAMRGYVDEADAKDWPPAWDADYAVPIQQTLRDVLAACIQFAKGRK</sequence>
<dbReference type="SUPFAM" id="SSF53187">
    <property type="entry name" value="Zn-dependent exopeptidases"/>
    <property type="match status" value="1"/>
</dbReference>
<comment type="caution">
    <text evidence="1">The sequence shown here is derived from an EMBL/GenBank/DDBJ whole genome shotgun (WGS) entry which is preliminary data.</text>
</comment>
<keyword evidence="2" id="KW-1185">Reference proteome</keyword>
<name>A0A8T4IF02_9SPHN</name>
<reference evidence="1" key="1">
    <citation type="submission" date="2021-04" db="EMBL/GenBank/DDBJ databases">
        <title>Ouciella asimina sp. nov., isolated from the surface seawater in the hydrothermal field of Okinawa Trough.</title>
        <authorList>
            <person name="Shuang W."/>
        </authorList>
    </citation>
    <scope>NUCLEOTIDE SEQUENCE</scope>
    <source>
        <strain evidence="1">LXI357</strain>
    </source>
</reference>
<dbReference type="Proteomes" id="UP000676996">
    <property type="component" value="Unassembled WGS sequence"/>
</dbReference>
<dbReference type="NCBIfam" id="TIGR02017">
    <property type="entry name" value="hutG_amidohyd"/>
    <property type="match status" value="1"/>
</dbReference>
<dbReference type="EC" id="3.5.1.68" evidence="1"/>
<accession>A0A8T4IF02</accession>
<dbReference type="RefSeq" id="WP_284053714.1">
    <property type="nucleotide sequence ID" value="NZ_JAGRQC010000002.1"/>
</dbReference>
<dbReference type="InterPro" id="IPR007709">
    <property type="entry name" value="N-FG_amidohydro"/>
</dbReference>
<dbReference type="InterPro" id="IPR010247">
    <property type="entry name" value="HutG_amidohyd"/>
</dbReference>
<proteinExistence type="predicted"/>
<dbReference type="Pfam" id="PF05013">
    <property type="entry name" value="FGase"/>
    <property type="match status" value="1"/>
</dbReference>
<dbReference type="EMBL" id="JAGRQC010000002">
    <property type="protein sequence ID" value="MBR0552434.1"/>
    <property type="molecule type" value="Genomic_DNA"/>
</dbReference>
<keyword evidence="1" id="KW-0378">Hydrolase</keyword>
<organism evidence="1 2">
    <name type="scientific">Stakelama marina</name>
    <dbReference type="NCBI Taxonomy" id="2826939"/>
    <lineage>
        <taxon>Bacteria</taxon>
        <taxon>Pseudomonadati</taxon>
        <taxon>Pseudomonadota</taxon>
        <taxon>Alphaproteobacteria</taxon>
        <taxon>Sphingomonadales</taxon>
        <taxon>Sphingomonadaceae</taxon>
        <taxon>Stakelama</taxon>
    </lineage>
</organism>
<dbReference type="GO" id="GO:0050129">
    <property type="term" value="F:N-formylglutamate deformylase activity"/>
    <property type="evidence" value="ECO:0007669"/>
    <property type="project" value="UniProtKB-EC"/>
</dbReference>
<evidence type="ECO:0000313" key="1">
    <source>
        <dbReference type="EMBL" id="MBR0552434.1"/>
    </source>
</evidence>
<evidence type="ECO:0000313" key="2">
    <source>
        <dbReference type="Proteomes" id="UP000676996"/>
    </source>
</evidence>
<protein>
    <submittedName>
        <fullName evidence="1">N-formylglutamate deformylase</fullName>
        <ecNumber evidence="1">3.5.1.68</ecNumber>
    </submittedName>
</protein>
<dbReference type="Gene3D" id="3.40.630.40">
    <property type="entry name" value="Zn-dependent exopeptidases"/>
    <property type="match status" value="1"/>
</dbReference>
<dbReference type="AlphaFoldDB" id="A0A8T4IF02"/>